<dbReference type="InterPro" id="IPR011048">
    <property type="entry name" value="Haem_d1_sf"/>
</dbReference>
<keyword evidence="4" id="KW-1185">Reference proteome</keyword>
<evidence type="ECO:0000313" key="3">
    <source>
        <dbReference type="EMBL" id="UXX79394.1"/>
    </source>
</evidence>
<evidence type="ECO:0000256" key="2">
    <source>
        <dbReference type="ARBA" id="ARBA00022526"/>
    </source>
</evidence>
<sequence>MTTKFISVKSWLSIGLVLLVGMMSHGLCQPTTYLMVGSYTGGVAADGIYVYQFDSATGELTEVHREGGLVNPSFITIAPNGQYLYACTDTKLKTSGSISAFSIDTRSGKLKYINKQTTDARNPVHVTVDRDNKYVVSSNYSETSLTIFRPNTDGSLPPYTQRMTFSGKSIVSGRQEGSHLHSAGFDPTNQYLFAPDLGTDQIRAFSFAADGSLQAADHFTVANKPGSGPRHFTFSPDGRFAYCVEELSGTVSTFRYANGQWKEIDSDLTQLSPADDYASADIHISPDGLFLYASNRAELNNISIFKIDQTNGTLSLLTTQPVGGKHPRSFVIDPSGQFLISANQNSGNLVVFKRDTNTGLLTQTATEIQVNSPSSLKMITYQN</sequence>
<reference evidence="3" key="1">
    <citation type="submission" date="2022-10" db="EMBL/GenBank/DDBJ databases">
        <title>Comparative genomics and taxonomic characterization of three novel marine species of genus Reichenbachiella exhibiting antioxidant and polysaccharide degradation activities.</title>
        <authorList>
            <person name="Muhammad N."/>
            <person name="Lee Y.-J."/>
            <person name="Ko J."/>
            <person name="Kim S.-G."/>
        </authorList>
    </citation>
    <scope>NUCLEOTIDE SEQUENCE</scope>
    <source>
        <strain evidence="3">Wsw4-B4</strain>
    </source>
</reference>
<dbReference type="PANTHER" id="PTHR30344">
    <property type="entry name" value="6-PHOSPHOGLUCONOLACTONASE-RELATED"/>
    <property type="match status" value="1"/>
</dbReference>
<dbReference type="InterPro" id="IPR050282">
    <property type="entry name" value="Cycloisomerase_2"/>
</dbReference>
<dbReference type="Proteomes" id="UP001062165">
    <property type="component" value="Chromosome"/>
</dbReference>
<keyword evidence="2" id="KW-0313">Glucose metabolism</keyword>
<dbReference type="InterPro" id="IPR015943">
    <property type="entry name" value="WD40/YVTN_repeat-like_dom_sf"/>
</dbReference>
<evidence type="ECO:0000313" key="4">
    <source>
        <dbReference type="Proteomes" id="UP001062165"/>
    </source>
</evidence>
<gene>
    <name evidence="3" type="ORF">N7E81_18745</name>
</gene>
<dbReference type="PANTHER" id="PTHR30344:SF1">
    <property type="entry name" value="6-PHOSPHOGLUCONOLACTONASE"/>
    <property type="match status" value="1"/>
</dbReference>
<comment type="similarity">
    <text evidence="1">Belongs to the cycloisomerase 2 family.</text>
</comment>
<dbReference type="Pfam" id="PF10282">
    <property type="entry name" value="Lactonase"/>
    <property type="match status" value="1"/>
</dbReference>
<proteinExistence type="inferred from homology"/>
<dbReference type="Gene3D" id="2.130.10.10">
    <property type="entry name" value="YVTN repeat-like/Quinoprotein amine dehydrogenase"/>
    <property type="match status" value="1"/>
</dbReference>
<name>A0ABY6CZP5_9BACT</name>
<dbReference type="InterPro" id="IPR019405">
    <property type="entry name" value="Lactonase_7-beta_prop"/>
</dbReference>
<dbReference type="EMBL" id="CP106735">
    <property type="protein sequence ID" value="UXX79394.1"/>
    <property type="molecule type" value="Genomic_DNA"/>
</dbReference>
<protein>
    <submittedName>
        <fullName evidence="3">Lactonase family protein</fullName>
    </submittedName>
</protein>
<dbReference type="SUPFAM" id="SSF51004">
    <property type="entry name" value="C-terminal (heme d1) domain of cytochrome cd1-nitrite reductase"/>
    <property type="match status" value="1"/>
</dbReference>
<organism evidence="3 4">
    <name type="scientific">Reichenbachiella carrageenanivorans</name>
    <dbReference type="NCBI Taxonomy" id="2979869"/>
    <lineage>
        <taxon>Bacteria</taxon>
        <taxon>Pseudomonadati</taxon>
        <taxon>Bacteroidota</taxon>
        <taxon>Cytophagia</taxon>
        <taxon>Cytophagales</taxon>
        <taxon>Reichenbachiellaceae</taxon>
        <taxon>Reichenbachiella</taxon>
    </lineage>
</organism>
<evidence type="ECO:0000256" key="1">
    <source>
        <dbReference type="ARBA" id="ARBA00005564"/>
    </source>
</evidence>
<dbReference type="RefSeq" id="WP_263051137.1">
    <property type="nucleotide sequence ID" value="NZ_CP106735.1"/>
</dbReference>
<keyword evidence="2" id="KW-0119">Carbohydrate metabolism</keyword>
<accession>A0ABY6CZP5</accession>